<organism evidence="4 5">
    <name type="scientific">Lacticaseibacillus zeae DSM 20178 = KCTC 3804</name>
    <dbReference type="NCBI Taxonomy" id="1423816"/>
    <lineage>
        <taxon>Bacteria</taxon>
        <taxon>Bacillati</taxon>
        <taxon>Bacillota</taxon>
        <taxon>Bacilli</taxon>
        <taxon>Lactobacillales</taxon>
        <taxon>Lactobacillaceae</taxon>
        <taxon>Lacticaseibacillus</taxon>
    </lineage>
</organism>
<evidence type="ECO:0000259" key="2">
    <source>
        <dbReference type="PROSITE" id="PS50110"/>
    </source>
</evidence>
<dbReference type="PANTHER" id="PTHR37299:SF1">
    <property type="entry name" value="STAGE 0 SPORULATION PROTEIN A HOMOLOG"/>
    <property type="match status" value="1"/>
</dbReference>
<dbReference type="InterPro" id="IPR001789">
    <property type="entry name" value="Sig_transdc_resp-reg_receiver"/>
</dbReference>
<dbReference type="InterPro" id="IPR046947">
    <property type="entry name" value="LytR-like"/>
</dbReference>
<reference evidence="4 5" key="1">
    <citation type="journal article" date="2015" name="Genome Announc.">
        <title>Expanding the biotechnology potential of lactobacilli through comparative genomics of 213 strains and associated genera.</title>
        <authorList>
            <person name="Sun Z."/>
            <person name="Harris H.M."/>
            <person name="McCann A."/>
            <person name="Guo C."/>
            <person name="Argimon S."/>
            <person name="Zhang W."/>
            <person name="Yang X."/>
            <person name="Jeffery I.B."/>
            <person name="Cooney J.C."/>
            <person name="Kagawa T.F."/>
            <person name="Liu W."/>
            <person name="Song Y."/>
            <person name="Salvetti E."/>
            <person name="Wrobel A."/>
            <person name="Rasinkangas P."/>
            <person name="Parkhill J."/>
            <person name="Rea M.C."/>
            <person name="O'Sullivan O."/>
            <person name="Ritari J."/>
            <person name="Douillard F.P."/>
            <person name="Paul Ross R."/>
            <person name="Yang R."/>
            <person name="Briner A.E."/>
            <person name="Felis G.E."/>
            <person name="de Vos W.M."/>
            <person name="Barrangou R."/>
            <person name="Klaenhammer T.R."/>
            <person name="Caufield P.W."/>
            <person name="Cui Y."/>
            <person name="Zhang H."/>
            <person name="O'Toole P.W."/>
        </authorList>
    </citation>
    <scope>NUCLEOTIDE SEQUENCE [LARGE SCALE GENOMIC DNA]</scope>
    <source>
        <strain evidence="4 5">DSM 20178</strain>
    </source>
</reference>
<feature type="domain" description="HTH LytTR-type" evidence="3">
    <location>
        <begin position="128"/>
        <end position="229"/>
    </location>
</feature>
<dbReference type="Proteomes" id="UP000051984">
    <property type="component" value="Unassembled WGS sequence"/>
</dbReference>
<dbReference type="Pfam" id="PF00072">
    <property type="entry name" value="Response_reg"/>
    <property type="match status" value="1"/>
</dbReference>
<proteinExistence type="predicted"/>
<dbReference type="SUPFAM" id="SSF52172">
    <property type="entry name" value="CheY-like"/>
    <property type="match status" value="1"/>
</dbReference>
<evidence type="ECO:0000313" key="4">
    <source>
        <dbReference type="EMBL" id="KRK13193.1"/>
    </source>
</evidence>
<dbReference type="Gene3D" id="2.40.50.1020">
    <property type="entry name" value="LytTr DNA-binding domain"/>
    <property type="match status" value="1"/>
</dbReference>
<protein>
    <submittedName>
        <fullName evidence="4">Response regulator</fullName>
    </submittedName>
</protein>
<sequence length="235" mass="27358">MIKVAVCDDAPEITGNIEETLKAFDSALFDVAVFFRADALISSLQKQRYDFFVLDIELPTSSGIDIAKAIREQDLNVPIVFLTNYVEYMEDVFQVQTFDYILKPITKEKIFPVLRKVVKYLELDDEYFSFSHRKKTYHLKLSDIICFEKQRRNVIIHDKKQQYQVIMSTSELLGKLNDNFVQVHTSYVINTKFIKEIGAGYIILAEASTSMEVPVSRKFRNIAREQIIMQMRSKL</sequence>
<comment type="caution">
    <text evidence="4">The sequence shown here is derived from an EMBL/GenBank/DDBJ whole genome shotgun (WGS) entry which is preliminary data.</text>
</comment>
<dbReference type="GO" id="GO:0000156">
    <property type="term" value="F:phosphorelay response regulator activity"/>
    <property type="evidence" value="ECO:0007669"/>
    <property type="project" value="InterPro"/>
</dbReference>
<dbReference type="EMBL" id="AZCT01000002">
    <property type="protein sequence ID" value="KRK13193.1"/>
    <property type="molecule type" value="Genomic_DNA"/>
</dbReference>
<dbReference type="PROSITE" id="PS50930">
    <property type="entry name" value="HTH_LYTTR"/>
    <property type="match status" value="1"/>
</dbReference>
<name>A0A0R1EUZ8_LACZE</name>
<evidence type="ECO:0000256" key="1">
    <source>
        <dbReference type="PROSITE-ProRule" id="PRU00169"/>
    </source>
</evidence>
<dbReference type="InterPro" id="IPR011006">
    <property type="entry name" value="CheY-like_superfamily"/>
</dbReference>
<dbReference type="PROSITE" id="PS50110">
    <property type="entry name" value="RESPONSE_REGULATORY"/>
    <property type="match status" value="1"/>
</dbReference>
<dbReference type="InterPro" id="IPR007492">
    <property type="entry name" value="LytTR_DNA-bd_dom"/>
</dbReference>
<evidence type="ECO:0000259" key="3">
    <source>
        <dbReference type="PROSITE" id="PS50930"/>
    </source>
</evidence>
<evidence type="ECO:0000313" key="5">
    <source>
        <dbReference type="Proteomes" id="UP000051984"/>
    </source>
</evidence>
<dbReference type="Gene3D" id="3.40.50.2300">
    <property type="match status" value="1"/>
</dbReference>
<dbReference type="GO" id="GO:0003677">
    <property type="term" value="F:DNA binding"/>
    <property type="evidence" value="ECO:0007669"/>
    <property type="project" value="InterPro"/>
</dbReference>
<dbReference type="Pfam" id="PF04397">
    <property type="entry name" value="LytTR"/>
    <property type="match status" value="1"/>
</dbReference>
<keyword evidence="1" id="KW-0597">Phosphoprotein</keyword>
<dbReference type="SMART" id="SM00850">
    <property type="entry name" value="LytTR"/>
    <property type="match status" value="1"/>
</dbReference>
<dbReference type="AlphaFoldDB" id="A0A0R1EUZ8"/>
<dbReference type="RefSeq" id="WP_010490400.1">
    <property type="nucleotide sequence ID" value="NZ_AZCT01000002.1"/>
</dbReference>
<gene>
    <name evidence="4" type="ORF">FD51_GL001391</name>
</gene>
<feature type="modified residue" description="4-aspartylphosphate" evidence="1">
    <location>
        <position position="55"/>
    </location>
</feature>
<dbReference type="PATRIC" id="fig|1423816.3.peg.1451"/>
<dbReference type="SMART" id="SM00448">
    <property type="entry name" value="REC"/>
    <property type="match status" value="1"/>
</dbReference>
<dbReference type="eggNOG" id="COG3279">
    <property type="taxonomic scope" value="Bacteria"/>
</dbReference>
<dbReference type="PANTHER" id="PTHR37299">
    <property type="entry name" value="TRANSCRIPTIONAL REGULATOR-RELATED"/>
    <property type="match status" value="1"/>
</dbReference>
<accession>A0A0R1EUZ8</accession>
<feature type="domain" description="Response regulatory" evidence="2">
    <location>
        <begin position="3"/>
        <end position="118"/>
    </location>
</feature>